<sequence length="396" mass="42225">MIEFDEKPGQIGTNIKIIGVGGAGGNAVNTMISKELTGVEFIVANTDNSDLMKNKAKMKLQMGKKLCGGLGTGANPELGERAAEEAKDEIKSHLEGADMVIIASGMGGGTGTGASPIIAKLAKDLDILTLAIVTTPFPFEGSKRMTNAKEGINKLVEYVDTLIVIPNSRVSEIYADRPLLDAFAMADNVLYEAAKAISDIININGLVNVDFADVKTVMQNGGFALMGSGVGEGENRAILAAEAAINNPLLSDISLQGCQSLLINVSGGKDFKMSELEEVTSVIVNVTGSDANIIMGVIIDPDMEEKVTVTIIATGLQNITHQIGDFISLSQGMVKPEKHTKTANPKYPTEDEIEDIFHVLNINQTAHKEEDTENKKKEPEKLNPRTDLPSFLKALD</sequence>
<gene>
    <name evidence="1" type="primary">ftsZ</name>
    <name evidence="1" type="ORF">E0946_05730</name>
</gene>
<dbReference type="EMBL" id="SMOG01000019">
    <property type="protein sequence ID" value="TDF72718.1"/>
    <property type="molecule type" value="Genomic_DNA"/>
</dbReference>
<dbReference type="Proteomes" id="UP000294588">
    <property type="component" value="Unassembled WGS sequence"/>
</dbReference>
<keyword evidence="1" id="KW-0131">Cell cycle</keyword>
<keyword evidence="2" id="KW-1185">Reference proteome</keyword>
<protein>
    <submittedName>
        <fullName evidence="1">Cell division protein FtsZ</fullName>
    </submittedName>
</protein>
<keyword evidence="1" id="KW-0132">Cell division</keyword>
<name>A0AC61QIF5_9BACT</name>
<proteinExistence type="predicted"/>
<reference evidence="1" key="1">
    <citation type="submission" date="2019-03" db="EMBL/GenBank/DDBJ databases">
        <title>Candidatus Syntrophosphaera thermopropionivorans: a novel player in syntrophic propionate oxidation during anaerobic digestion.</title>
        <authorList>
            <person name="Dyksma S."/>
        </authorList>
    </citation>
    <scope>NUCLEOTIDE SEQUENCE</scope>
    <source>
        <strain evidence="1">W5</strain>
    </source>
</reference>
<comment type="caution">
    <text evidence="1">The sequence shown here is derived from an EMBL/GenBank/DDBJ whole genome shotgun (WGS) entry which is preliminary data.</text>
</comment>
<organism evidence="1 2">
    <name type="scientific">Candidatus Syntrophosphaera thermopropionivorans</name>
    <dbReference type="NCBI Taxonomy" id="2593015"/>
    <lineage>
        <taxon>Bacteria</taxon>
        <taxon>Pseudomonadati</taxon>
        <taxon>Candidatus Cloacimonadota</taxon>
        <taxon>Candidatus Cloacimonadia</taxon>
        <taxon>Candidatus Cloacimonadales</taxon>
        <taxon>Candidatus Cloacimonadaceae</taxon>
        <taxon>Candidatus Syntrophosphaera</taxon>
    </lineage>
</organism>
<evidence type="ECO:0000313" key="1">
    <source>
        <dbReference type="EMBL" id="TDF72718.1"/>
    </source>
</evidence>
<evidence type="ECO:0000313" key="2">
    <source>
        <dbReference type="Proteomes" id="UP000294588"/>
    </source>
</evidence>
<accession>A0AC61QIF5</accession>